<reference evidence="11" key="1">
    <citation type="journal article" date="2019" name="Int. J. Syst. Evol. Microbiol.">
        <title>The Global Catalogue of Microorganisms (GCM) 10K type strain sequencing project: providing services to taxonomists for standard genome sequencing and annotation.</title>
        <authorList>
            <consortium name="The Broad Institute Genomics Platform"/>
            <consortium name="The Broad Institute Genome Sequencing Center for Infectious Disease"/>
            <person name="Wu L."/>
            <person name="Ma J."/>
        </authorList>
    </citation>
    <scope>NUCLEOTIDE SEQUENCE [LARGE SCALE GENOMIC DNA]</scope>
    <source>
        <strain evidence="11">TBRC 1276</strain>
    </source>
</reference>
<dbReference type="SUPFAM" id="SSF90123">
    <property type="entry name" value="ABC transporter transmembrane region"/>
    <property type="match status" value="1"/>
</dbReference>
<dbReference type="PANTHER" id="PTHR43394:SF1">
    <property type="entry name" value="ATP-BINDING CASSETTE SUB-FAMILY B MEMBER 10, MITOCHONDRIAL"/>
    <property type="match status" value="1"/>
</dbReference>
<dbReference type="RefSeq" id="WP_379535265.1">
    <property type="nucleotide sequence ID" value="NZ_JBHSBI010000045.1"/>
</dbReference>
<dbReference type="CDD" id="cd18551">
    <property type="entry name" value="ABC_6TM_LmrA_like"/>
    <property type="match status" value="1"/>
</dbReference>
<proteinExistence type="predicted"/>
<dbReference type="Proteomes" id="UP001595851">
    <property type="component" value="Unassembled WGS sequence"/>
</dbReference>
<feature type="transmembrane region" description="Helical" evidence="7">
    <location>
        <begin position="260"/>
        <end position="281"/>
    </location>
</feature>
<dbReference type="Gene3D" id="3.40.50.300">
    <property type="entry name" value="P-loop containing nucleotide triphosphate hydrolases"/>
    <property type="match status" value="1"/>
</dbReference>
<dbReference type="EMBL" id="JBHSBI010000045">
    <property type="protein sequence ID" value="MFC4015450.1"/>
    <property type="molecule type" value="Genomic_DNA"/>
</dbReference>
<protein>
    <submittedName>
        <fullName evidence="10">ABC transporter ATP-binding protein</fullName>
    </submittedName>
</protein>
<dbReference type="InterPro" id="IPR003593">
    <property type="entry name" value="AAA+_ATPase"/>
</dbReference>
<dbReference type="Pfam" id="PF00005">
    <property type="entry name" value="ABC_tran"/>
    <property type="match status" value="1"/>
</dbReference>
<keyword evidence="3" id="KW-0547">Nucleotide-binding</keyword>
<evidence type="ECO:0000256" key="7">
    <source>
        <dbReference type="SAM" id="Phobius"/>
    </source>
</evidence>
<keyword evidence="11" id="KW-1185">Reference proteome</keyword>
<feature type="transmembrane region" description="Helical" evidence="7">
    <location>
        <begin position="153"/>
        <end position="172"/>
    </location>
</feature>
<organism evidence="10 11">
    <name type="scientific">Nonomuraea purpurea</name>
    <dbReference type="NCBI Taxonomy" id="1849276"/>
    <lineage>
        <taxon>Bacteria</taxon>
        <taxon>Bacillati</taxon>
        <taxon>Actinomycetota</taxon>
        <taxon>Actinomycetes</taxon>
        <taxon>Streptosporangiales</taxon>
        <taxon>Streptosporangiaceae</taxon>
        <taxon>Nonomuraea</taxon>
    </lineage>
</organism>
<evidence type="ECO:0000256" key="6">
    <source>
        <dbReference type="ARBA" id="ARBA00023136"/>
    </source>
</evidence>
<dbReference type="PROSITE" id="PS50929">
    <property type="entry name" value="ABC_TM1F"/>
    <property type="match status" value="1"/>
</dbReference>
<dbReference type="Pfam" id="PF00664">
    <property type="entry name" value="ABC_membrane"/>
    <property type="match status" value="1"/>
</dbReference>
<keyword evidence="5 7" id="KW-1133">Transmembrane helix</keyword>
<evidence type="ECO:0000256" key="4">
    <source>
        <dbReference type="ARBA" id="ARBA00022840"/>
    </source>
</evidence>
<comment type="subcellular location">
    <subcellularLocation>
        <location evidence="1">Cell membrane</location>
        <topology evidence="1">Multi-pass membrane protein</topology>
    </subcellularLocation>
</comment>
<evidence type="ECO:0000259" key="9">
    <source>
        <dbReference type="PROSITE" id="PS50929"/>
    </source>
</evidence>
<dbReference type="InterPro" id="IPR003439">
    <property type="entry name" value="ABC_transporter-like_ATP-bd"/>
</dbReference>
<dbReference type="InterPro" id="IPR036640">
    <property type="entry name" value="ABC1_TM_sf"/>
</dbReference>
<evidence type="ECO:0000256" key="3">
    <source>
        <dbReference type="ARBA" id="ARBA00022741"/>
    </source>
</evidence>
<dbReference type="Gene3D" id="1.20.1560.10">
    <property type="entry name" value="ABC transporter type 1, transmembrane domain"/>
    <property type="match status" value="1"/>
</dbReference>
<keyword evidence="6 7" id="KW-0472">Membrane</keyword>
<evidence type="ECO:0000313" key="11">
    <source>
        <dbReference type="Proteomes" id="UP001595851"/>
    </source>
</evidence>
<keyword evidence="2 7" id="KW-0812">Transmembrane</keyword>
<feature type="domain" description="ABC transmembrane type-1" evidence="9">
    <location>
        <begin position="17"/>
        <end position="296"/>
    </location>
</feature>
<dbReference type="SUPFAM" id="SSF52540">
    <property type="entry name" value="P-loop containing nucleoside triphosphate hydrolases"/>
    <property type="match status" value="1"/>
</dbReference>
<evidence type="ECO:0000256" key="2">
    <source>
        <dbReference type="ARBA" id="ARBA00022692"/>
    </source>
</evidence>
<accession>A0ABV8GRK8</accession>
<dbReference type="InterPro" id="IPR039421">
    <property type="entry name" value="Type_1_exporter"/>
</dbReference>
<feature type="transmembrane region" description="Helical" evidence="7">
    <location>
        <begin position="54"/>
        <end position="74"/>
    </location>
</feature>
<name>A0ABV8GRK8_9ACTN</name>
<feature type="transmembrane region" description="Helical" evidence="7">
    <location>
        <begin position="129"/>
        <end position="147"/>
    </location>
</feature>
<dbReference type="GO" id="GO:0005524">
    <property type="term" value="F:ATP binding"/>
    <property type="evidence" value="ECO:0007669"/>
    <property type="project" value="UniProtKB-KW"/>
</dbReference>
<dbReference type="PROSITE" id="PS00211">
    <property type="entry name" value="ABC_TRANSPORTER_1"/>
    <property type="match status" value="1"/>
</dbReference>
<dbReference type="PANTHER" id="PTHR43394">
    <property type="entry name" value="ATP-DEPENDENT PERMEASE MDL1, MITOCHONDRIAL"/>
    <property type="match status" value="1"/>
</dbReference>
<dbReference type="InterPro" id="IPR027417">
    <property type="entry name" value="P-loop_NTPase"/>
</dbReference>
<evidence type="ECO:0000256" key="1">
    <source>
        <dbReference type="ARBA" id="ARBA00004651"/>
    </source>
</evidence>
<gene>
    <name evidence="10" type="ORF">ACFOY2_50145</name>
</gene>
<sequence length="568" mass="60132">MIKELLAYIRPHRKILVLGGLLGLIGSAAGLAMPLLAKYVVDAFGQDQSMAGPLLGLTVAVLVGAVVSAGGSYLMERTGEGIVLGARRKLVDRMLRLKVADVDRLKPGDLLSRVTGDTTLLRQVLTNGIVDSISSAFMLVGAIIMMATMDGVLLLVTLLVVVVIGGLVALIMPKIQRAQLAAQEAVGEMGAVLDRALQAYRTVKASGAEEREIAVVGVAATRARDRGLQVAGWSSLAGVATWMAVQIAFLAVLAVGGARVASGTLDVSSMIAFLLYLFYLVPPIGQLVQGGVQLQNGLAALKRIKEIENLPAEPVGAPAANTAEPVGITFEDVVFRYGDDRPLVHDGVSFAVPPGGLTALVGPSGAGKSTVFGLIERFYDHQSGTITVGGRDIREWSLTELRAALGYVEQDAPVLAGTLRENLMFAAQDATEEDLLRAVARTRLDDLVARLPEGLETPVGHRGVLLSGGERQRVAIARALLRKPRLLLLDEATSQLDAVNELRLREVIAEVAAETTVLVIAHRLSTVTNADRIVVMDAGGVRAVGRHDELVGEDELYRELAATQFLVS</sequence>
<dbReference type="InterPro" id="IPR017871">
    <property type="entry name" value="ABC_transporter-like_CS"/>
</dbReference>
<feature type="domain" description="ABC transporter" evidence="8">
    <location>
        <begin position="328"/>
        <end position="563"/>
    </location>
</feature>
<dbReference type="PROSITE" id="PS50893">
    <property type="entry name" value="ABC_TRANSPORTER_2"/>
    <property type="match status" value="1"/>
</dbReference>
<evidence type="ECO:0000313" key="10">
    <source>
        <dbReference type="EMBL" id="MFC4015450.1"/>
    </source>
</evidence>
<dbReference type="InterPro" id="IPR011527">
    <property type="entry name" value="ABC1_TM_dom"/>
</dbReference>
<dbReference type="SMART" id="SM00382">
    <property type="entry name" value="AAA"/>
    <property type="match status" value="1"/>
</dbReference>
<comment type="caution">
    <text evidence="10">The sequence shown here is derived from an EMBL/GenBank/DDBJ whole genome shotgun (WGS) entry which is preliminary data.</text>
</comment>
<feature type="transmembrane region" description="Helical" evidence="7">
    <location>
        <begin position="230"/>
        <end position="254"/>
    </location>
</feature>
<evidence type="ECO:0000259" key="8">
    <source>
        <dbReference type="PROSITE" id="PS50893"/>
    </source>
</evidence>
<keyword evidence="4 10" id="KW-0067">ATP-binding</keyword>
<evidence type="ECO:0000256" key="5">
    <source>
        <dbReference type="ARBA" id="ARBA00022989"/>
    </source>
</evidence>